<evidence type="ECO:0000256" key="4">
    <source>
        <dbReference type="ARBA" id="ARBA00022801"/>
    </source>
</evidence>
<evidence type="ECO:0000313" key="10">
    <source>
        <dbReference type="Proteomes" id="UP000319897"/>
    </source>
</evidence>
<evidence type="ECO:0000259" key="6">
    <source>
        <dbReference type="Pfam" id="PF01368"/>
    </source>
</evidence>
<dbReference type="PANTHER" id="PTHR30255:SF2">
    <property type="entry name" value="SINGLE-STRANDED-DNA-SPECIFIC EXONUCLEASE RECJ"/>
    <property type="match status" value="1"/>
</dbReference>
<feature type="domain" description="DDH" evidence="6">
    <location>
        <begin position="88"/>
        <end position="248"/>
    </location>
</feature>
<dbReference type="InterPro" id="IPR038763">
    <property type="entry name" value="DHH_sf"/>
</dbReference>
<dbReference type="Pfam" id="PF02272">
    <property type="entry name" value="DHHA1"/>
    <property type="match status" value="1"/>
</dbReference>
<reference evidence="9 10" key="1">
    <citation type="submission" date="2019-06" db="EMBL/GenBank/DDBJ databases">
        <authorList>
            <person name="Lee I."/>
            <person name="Jang G.I."/>
            <person name="Hwang C.Y."/>
        </authorList>
    </citation>
    <scope>NUCLEOTIDE SEQUENCE [LARGE SCALE GENOMIC DNA]</scope>
    <source>
        <strain evidence="9 10">PAMC 28131</strain>
    </source>
</reference>
<evidence type="ECO:0000313" key="9">
    <source>
        <dbReference type="EMBL" id="TPE61559.1"/>
    </source>
</evidence>
<feature type="domain" description="RecJ OB" evidence="8">
    <location>
        <begin position="475"/>
        <end position="588"/>
    </location>
</feature>
<gene>
    <name evidence="9" type="primary">recJ</name>
    <name evidence="9" type="ORF">FJQ54_08185</name>
</gene>
<feature type="domain" description="DHHA1" evidence="7">
    <location>
        <begin position="364"/>
        <end position="455"/>
    </location>
</feature>
<dbReference type="Gene3D" id="3.90.1640.30">
    <property type="match status" value="1"/>
</dbReference>
<dbReference type="Gene3D" id="3.10.310.30">
    <property type="match status" value="1"/>
</dbReference>
<dbReference type="InterPro" id="IPR003156">
    <property type="entry name" value="DHHA1_dom"/>
</dbReference>
<evidence type="ECO:0000256" key="1">
    <source>
        <dbReference type="ARBA" id="ARBA00005915"/>
    </source>
</evidence>
<dbReference type="Pfam" id="PF17768">
    <property type="entry name" value="RecJ_OB"/>
    <property type="match status" value="1"/>
</dbReference>
<dbReference type="InterPro" id="IPR041122">
    <property type="entry name" value="RecJ_OB"/>
</dbReference>
<dbReference type="Proteomes" id="UP000319897">
    <property type="component" value="Unassembled WGS sequence"/>
</dbReference>
<dbReference type="AlphaFoldDB" id="A0A501XM90"/>
<dbReference type="SUPFAM" id="SSF64182">
    <property type="entry name" value="DHH phosphoesterases"/>
    <property type="match status" value="1"/>
</dbReference>
<evidence type="ECO:0000256" key="5">
    <source>
        <dbReference type="ARBA" id="ARBA00022839"/>
    </source>
</evidence>
<dbReference type="PANTHER" id="PTHR30255">
    <property type="entry name" value="SINGLE-STRANDED-DNA-SPECIFIC EXONUCLEASE RECJ"/>
    <property type="match status" value="1"/>
</dbReference>
<dbReference type="NCBIfam" id="TIGR00644">
    <property type="entry name" value="recJ"/>
    <property type="match status" value="1"/>
</dbReference>
<dbReference type="GO" id="GO:0003676">
    <property type="term" value="F:nucleic acid binding"/>
    <property type="evidence" value="ECO:0007669"/>
    <property type="project" value="InterPro"/>
</dbReference>
<name>A0A501XM90_9SPHN</name>
<dbReference type="GO" id="GO:0008409">
    <property type="term" value="F:5'-3' exonuclease activity"/>
    <property type="evidence" value="ECO:0007669"/>
    <property type="project" value="InterPro"/>
</dbReference>
<dbReference type="EMBL" id="VFSU01000022">
    <property type="protein sequence ID" value="TPE61559.1"/>
    <property type="molecule type" value="Genomic_DNA"/>
</dbReference>
<keyword evidence="5 9" id="KW-0269">Exonuclease</keyword>
<dbReference type="InterPro" id="IPR001667">
    <property type="entry name" value="DDH_dom"/>
</dbReference>
<dbReference type="GO" id="GO:0006310">
    <property type="term" value="P:DNA recombination"/>
    <property type="evidence" value="ECO:0007669"/>
    <property type="project" value="InterPro"/>
</dbReference>
<evidence type="ECO:0000256" key="3">
    <source>
        <dbReference type="ARBA" id="ARBA00022722"/>
    </source>
</evidence>
<dbReference type="InterPro" id="IPR051673">
    <property type="entry name" value="SSDNA_exonuclease_RecJ"/>
</dbReference>
<dbReference type="InterPro" id="IPR004610">
    <property type="entry name" value="RecJ"/>
</dbReference>
<comment type="similarity">
    <text evidence="1">Belongs to the RecJ family.</text>
</comment>
<protein>
    <recommendedName>
        <fullName evidence="2">Single-stranded-DNA-specific exonuclease RecJ</fullName>
    </recommendedName>
</protein>
<accession>A0A501XM90</accession>
<dbReference type="OrthoDB" id="9809852at2"/>
<keyword evidence="4" id="KW-0378">Hydrolase</keyword>
<keyword evidence="3" id="KW-0540">Nuclease</keyword>
<dbReference type="GO" id="GO:0006281">
    <property type="term" value="P:DNA repair"/>
    <property type="evidence" value="ECO:0007669"/>
    <property type="project" value="InterPro"/>
</dbReference>
<organism evidence="9 10">
    <name type="scientific">Sandaracinobacter neustonicus</name>
    <dbReference type="NCBI Taxonomy" id="1715348"/>
    <lineage>
        <taxon>Bacteria</taxon>
        <taxon>Pseudomonadati</taxon>
        <taxon>Pseudomonadota</taxon>
        <taxon>Alphaproteobacteria</taxon>
        <taxon>Sphingomonadales</taxon>
        <taxon>Sphingosinicellaceae</taxon>
        <taxon>Sandaracinobacter</taxon>
    </lineage>
</organism>
<keyword evidence="10" id="KW-1185">Reference proteome</keyword>
<evidence type="ECO:0000256" key="2">
    <source>
        <dbReference type="ARBA" id="ARBA00019841"/>
    </source>
</evidence>
<sequence>MEPVLNVTRSATSRSWVWRARPLPLGAAERMGVDELAAQLLISRGCAPADIQRTLKPNLRDWLPDPSIFQDMDVVANRLADAVQRGEKIVLFADYDVDGATSAAFLWRHLRALGADVTPYIPDRILEGYGPSAAALLELQRQGAQLLLLLDCGTQAFGPLEAARDAGLDLLVVDHHKASTALPPALGILNPNRLDETPEAASFGTLCTAGLAFLVGVALNRELRQRGHFAVTAEPNLSEWLDIVALGTVADVVPLLGLNRALVSLGLRRMANRRSVGLTALADIAKLDRAPRSDDLGFHLGPRINAGGRVGQADLGVRLLASEDGDEAAAIAQELDRLNHERRAIEAAVTAEALAQALETQGNSPVAVVAGQGWHPGVVGIVAARVKERLNRPALVLALGEDGVAKGSGRSIPGVDLGAAVLAAKAHGLIREGGGHAMACGVTLDPGQLEPFTAWLAEHLAGPVAAAESERVLSIDLAVAPRAVTPELAQALEACGPYGQGWPSPRVAVGPVRLLKCDPVGRTEPKTHLRFVASGPDGGRVEGIAFRALEGELGQMLMGAGSEPVHLAGRITADEWQGRTRAQLQLEDAARA</sequence>
<comment type="caution">
    <text evidence="9">The sequence shown here is derived from an EMBL/GenBank/DDBJ whole genome shotgun (WGS) entry which is preliminary data.</text>
</comment>
<evidence type="ECO:0000259" key="7">
    <source>
        <dbReference type="Pfam" id="PF02272"/>
    </source>
</evidence>
<dbReference type="Pfam" id="PF01368">
    <property type="entry name" value="DHH"/>
    <property type="match status" value="1"/>
</dbReference>
<proteinExistence type="inferred from homology"/>
<dbReference type="RefSeq" id="WP_140927931.1">
    <property type="nucleotide sequence ID" value="NZ_VFSU01000022.1"/>
</dbReference>
<evidence type="ECO:0000259" key="8">
    <source>
        <dbReference type="Pfam" id="PF17768"/>
    </source>
</evidence>